<comment type="caution">
    <text evidence="2">The sequence shown here is derived from an EMBL/GenBank/DDBJ whole genome shotgun (WGS) entry which is preliminary data.</text>
</comment>
<keyword evidence="3" id="KW-1185">Reference proteome</keyword>
<protein>
    <submittedName>
        <fullName evidence="2">Uncharacterized protein</fullName>
    </submittedName>
</protein>
<sequence>MHKNFNNVSVASVGLKCAGEKTWNECRLMGLWGLKPLLLFFLHTESLFSEDCCIRFNCLGLVLMLANGYYIILMLHFWLALSSSSENEIQKKIGKVKPNKET</sequence>
<dbReference type="Proteomes" id="UP001497382">
    <property type="component" value="Unassembled WGS sequence"/>
</dbReference>
<evidence type="ECO:0000256" key="1">
    <source>
        <dbReference type="SAM" id="Phobius"/>
    </source>
</evidence>
<feature type="transmembrane region" description="Helical" evidence="1">
    <location>
        <begin position="59"/>
        <end position="81"/>
    </location>
</feature>
<evidence type="ECO:0000313" key="3">
    <source>
        <dbReference type="Proteomes" id="UP001497382"/>
    </source>
</evidence>
<name>A0AAV2AAR0_9ARAC</name>
<keyword evidence="1" id="KW-1133">Transmembrane helix</keyword>
<dbReference type="EMBL" id="CAXIEN010000132">
    <property type="protein sequence ID" value="CAL1280484.1"/>
    <property type="molecule type" value="Genomic_DNA"/>
</dbReference>
<keyword evidence="1" id="KW-0472">Membrane</keyword>
<organism evidence="2 3">
    <name type="scientific">Larinioides sclopetarius</name>
    <dbReference type="NCBI Taxonomy" id="280406"/>
    <lineage>
        <taxon>Eukaryota</taxon>
        <taxon>Metazoa</taxon>
        <taxon>Ecdysozoa</taxon>
        <taxon>Arthropoda</taxon>
        <taxon>Chelicerata</taxon>
        <taxon>Arachnida</taxon>
        <taxon>Araneae</taxon>
        <taxon>Araneomorphae</taxon>
        <taxon>Entelegynae</taxon>
        <taxon>Araneoidea</taxon>
        <taxon>Araneidae</taxon>
        <taxon>Larinioides</taxon>
    </lineage>
</organism>
<proteinExistence type="predicted"/>
<accession>A0AAV2AAR0</accession>
<gene>
    <name evidence="2" type="ORF">LARSCL_LOCUS10999</name>
</gene>
<reference evidence="2 3" key="1">
    <citation type="submission" date="2024-04" db="EMBL/GenBank/DDBJ databases">
        <authorList>
            <person name="Rising A."/>
            <person name="Reimegard J."/>
            <person name="Sonavane S."/>
            <person name="Akerstrom W."/>
            <person name="Nylinder S."/>
            <person name="Hedman E."/>
            <person name="Kallberg Y."/>
        </authorList>
    </citation>
    <scope>NUCLEOTIDE SEQUENCE [LARGE SCALE GENOMIC DNA]</scope>
</reference>
<dbReference type="AlphaFoldDB" id="A0AAV2AAR0"/>
<keyword evidence="1" id="KW-0812">Transmembrane</keyword>
<evidence type="ECO:0000313" key="2">
    <source>
        <dbReference type="EMBL" id="CAL1280484.1"/>
    </source>
</evidence>